<dbReference type="EMBL" id="CP071091">
    <property type="protein sequence ID" value="QSQ17028.1"/>
    <property type="molecule type" value="Genomic_DNA"/>
</dbReference>
<evidence type="ECO:0000313" key="3">
    <source>
        <dbReference type="Proteomes" id="UP000663090"/>
    </source>
</evidence>
<feature type="compositionally biased region" description="Polar residues" evidence="1">
    <location>
        <begin position="153"/>
        <end position="164"/>
    </location>
</feature>
<feature type="region of interest" description="Disordered" evidence="1">
    <location>
        <begin position="1"/>
        <end position="180"/>
    </location>
</feature>
<name>A0ABX7NED7_9BACT</name>
<reference evidence="2 3" key="1">
    <citation type="submission" date="2021-02" db="EMBL/GenBank/DDBJ databases">
        <title>De Novo genome assembly of isolated myxobacteria.</title>
        <authorList>
            <person name="Stevens D.C."/>
        </authorList>
    </citation>
    <scope>NUCLEOTIDE SEQUENCE [LARGE SCALE GENOMIC DNA]</scope>
    <source>
        <strain evidence="2 3">SCHIC003</strain>
    </source>
</reference>
<organism evidence="2 3">
    <name type="scientific">Myxococcus landrumensis</name>
    <dbReference type="NCBI Taxonomy" id="2813577"/>
    <lineage>
        <taxon>Bacteria</taxon>
        <taxon>Pseudomonadati</taxon>
        <taxon>Myxococcota</taxon>
        <taxon>Myxococcia</taxon>
        <taxon>Myxococcales</taxon>
        <taxon>Cystobacterineae</taxon>
        <taxon>Myxococcaceae</taxon>
        <taxon>Myxococcus</taxon>
    </lineage>
</organism>
<feature type="compositionally biased region" description="Basic and acidic residues" evidence="1">
    <location>
        <begin position="94"/>
        <end position="107"/>
    </location>
</feature>
<feature type="compositionally biased region" description="Low complexity" evidence="1">
    <location>
        <begin position="137"/>
        <end position="152"/>
    </location>
</feature>
<gene>
    <name evidence="2" type="ORF">JY572_13645</name>
</gene>
<feature type="compositionally biased region" description="Basic and acidic residues" evidence="1">
    <location>
        <begin position="50"/>
        <end position="72"/>
    </location>
</feature>
<evidence type="ECO:0000313" key="2">
    <source>
        <dbReference type="EMBL" id="QSQ17028.1"/>
    </source>
</evidence>
<sequence length="296" mass="31372">MSKVSHPPGFRPPNPTRTPQRPTNQRRASRNQGVQGGPQRVDEVEDEIELEKMHEEAASLGHNGDKSDHQRENAWAQLEQFRNRSNAGVGGDQQRGRAEHSAREEANSQRLTGEMQSAAQSNPTRSIFGSKPRGIDQTQAAQAAQALAPQQAVSSTQPSVASQKPSASAPPRPGAPLNAHGLLATGKAVGTFVKELALSSLAGTELHGKLQSAVSTAQQLLANKEGIARVGLGENKNAEHIVLVVAKRGASLKQLLETVPEKIQGIGTLISIGFDVLPLKRGSSPSSTSIPRTFTG</sequence>
<feature type="compositionally biased region" description="Low complexity" evidence="1">
    <location>
        <begin position="17"/>
        <end position="26"/>
    </location>
</feature>
<feature type="compositionally biased region" description="Polar residues" evidence="1">
    <location>
        <begin position="108"/>
        <end position="127"/>
    </location>
</feature>
<accession>A0ABX7NED7</accession>
<protein>
    <submittedName>
        <fullName evidence="2">Uncharacterized protein</fullName>
    </submittedName>
</protein>
<dbReference type="RefSeq" id="WP_206718664.1">
    <property type="nucleotide sequence ID" value="NZ_CP071091.1"/>
</dbReference>
<proteinExistence type="predicted"/>
<evidence type="ECO:0000256" key="1">
    <source>
        <dbReference type="SAM" id="MobiDB-lite"/>
    </source>
</evidence>
<dbReference type="Proteomes" id="UP000663090">
    <property type="component" value="Chromosome"/>
</dbReference>
<keyword evidence="3" id="KW-1185">Reference proteome</keyword>